<evidence type="ECO:0000313" key="1">
    <source>
        <dbReference type="EMBL" id="PHT70638.1"/>
    </source>
</evidence>
<dbReference type="STRING" id="4072.A0A2G2YLK5"/>
<accession>A0A2G2YLK5</accession>
<dbReference type="OMA" id="AMFRANS"/>
<dbReference type="PANTHER" id="PTHR32166">
    <property type="entry name" value="OSJNBA0013A04.12 PROTEIN"/>
    <property type="match status" value="1"/>
</dbReference>
<name>A0A2G2YLK5_CAPAN</name>
<evidence type="ECO:0000313" key="2">
    <source>
        <dbReference type="Proteomes" id="UP000222542"/>
    </source>
</evidence>
<reference evidence="1 2" key="1">
    <citation type="journal article" date="2014" name="Nat. Genet.">
        <title>Genome sequence of the hot pepper provides insights into the evolution of pungency in Capsicum species.</title>
        <authorList>
            <person name="Kim S."/>
            <person name="Park M."/>
            <person name="Yeom S.I."/>
            <person name="Kim Y.M."/>
            <person name="Lee J.M."/>
            <person name="Lee H.A."/>
            <person name="Seo E."/>
            <person name="Choi J."/>
            <person name="Cheong K."/>
            <person name="Kim K.T."/>
            <person name="Jung K."/>
            <person name="Lee G.W."/>
            <person name="Oh S.K."/>
            <person name="Bae C."/>
            <person name="Kim S.B."/>
            <person name="Lee H.Y."/>
            <person name="Kim S.Y."/>
            <person name="Kim M.S."/>
            <person name="Kang B.C."/>
            <person name="Jo Y.D."/>
            <person name="Yang H.B."/>
            <person name="Jeong H.J."/>
            <person name="Kang W.H."/>
            <person name="Kwon J.K."/>
            <person name="Shin C."/>
            <person name="Lim J.Y."/>
            <person name="Park J.H."/>
            <person name="Huh J.H."/>
            <person name="Kim J.S."/>
            <person name="Kim B.D."/>
            <person name="Cohen O."/>
            <person name="Paran I."/>
            <person name="Suh M.C."/>
            <person name="Lee S.B."/>
            <person name="Kim Y.K."/>
            <person name="Shin Y."/>
            <person name="Noh S.J."/>
            <person name="Park J."/>
            <person name="Seo Y.S."/>
            <person name="Kwon S.Y."/>
            <person name="Kim H.A."/>
            <person name="Park J.M."/>
            <person name="Kim H.J."/>
            <person name="Choi S.B."/>
            <person name="Bosland P.W."/>
            <person name="Reeves G."/>
            <person name="Jo S.H."/>
            <person name="Lee B.W."/>
            <person name="Cho H.T."/>
            <person name="Choi H.S."/>
            <person name="Lee M.S."/>
            <person name="Yu Y."/>
            <person name="Do Choi Y."/>
            <person name="Park B.S."/>
            <person name="van Deynze A."/>
            <person name="Ashrafi H."/>
            <person name="Hill T."/>
            <person name="Kim W.T."/>
            <person name="Pai H.S."/>
            <person name="Ahn H.K."/>
            <person name="Yeam I."/>
            <person name="Giovannoni J.J."/>
            <person name="Rose J.K."/>
            <person name="Sorensen I."/>
            <person name="Lee S.J."/>
            <person name="Kim R.W."/>
            <person name="Choi I.Y."/>
            <person name="Choi B.S."/>
            <person name="Lim J.S."/>
            <person name="Lee Y.H."/>
            <person name="Choi D."/>
        </authorList>
    </citation>
    <scope>NUCLEOTIDE SEQUENCE [LARGE SCALE GENOMIC DNA]</scope>
    <source>
        <strain evidence="2">cv. CM334</strain>
    </source>
</reference>
<sequence>MGVFSHINWTPCVAYCVNLIVGDIFKQIPFQGIFTKIVKVHFYIIQRHLLLSMMRRFTNQRNLVKPRKTRFAAAFLTLQRMFKQKSNLRTMFISKEWNKSKFVKEFLGEEVARIMLSFHFWNNIAYSLKVCGPLVIVLCLVDSEAKPSMGYIYEVMSKAKGLVKSFLLRSINM</sequence>
<dbReference type="Gramene" id="PHT70638">
    <property type="protein sequence ID" value="PHT70638"/>
    <property type="gene ID" value="T459_25742"/>
</dbReference>
<dbReference type="EMBL" id="AYRZ02000010">
    <property type="protein sequence ID" value="PHT70638.1"/>
    <property type="molecule type" value="Genomic_DNA"/>
</dbReference>
<keyword evidence="2" id="KW-1185">Reference proteome</keyword>
<protein>
    <submittedName>
        <fullName evidence="1">Uncharacterized protein</fullName>
    </submittedName>
</protein>
<dbReference type="Proteomes" id="UP000222542">
    <property type="component" value="Unassembled WGS sequence"/>
</dbReference>
<dbReference type="PANTHER" id="PTHR32166:SF74">
    <property type="entry name" value="OS05G0256350 PROTEIN"/>
    <property type="match status" value="1"/>
</dbReference>
<dbReference type="AlphaFoldDB" id="A0A2G2YLK5"/>
<organism evidence="1 2">
    <name type="scientific">Capsicum annuum</name>
    <name type="common">Capsicum pepper</name>
    <dbReference type="NCBI Taxonomy" id="4072"/>
    <lineage>
        <taxon>Eukaryota</taxon>
        <taxon>Viridiplantae</taxon>
        <taxon>Streptophyta</taxon>
        <taxon>Embryophyta</taxon>
        <taxon>Tracheophyta</taxon>
        <taxon>Spermatophyta</taxon>
        <taxon>Magnoliopsida</taxon>
        <taxon>eudicotyledons</taxon>
        <taxon>Gunneridae</taxon>
        <taxon>Pentapetalae</taxon>
        <taxon>asterids</taxon>
        <taxon>lamiids</taxon>
        <taxon>Solanales</taxon>
        <taxon>Solanaceae</taxon>
        <taxon>Solanoideae</taxon>
        <taxon>Capsiceae</taxon>
        <taxon>Capsicum</taxon>
    </lineage>
</organism>
<reference evidence="1 2" key="2">
    <citation type="journal article" date="2017" name="Genome Biol.">
        <title>New reference genome sequences of hot pepper reveal the massive evolution of plant disease-resistance genes by retroduplication.</title>
        <authorList>
            <person name="Kim S."/>
            <person name="Park J."/>
            <person name="Yeom S.I."/>
            <person name="Kim Y.M."/>
            <person name="Seo E."/>
            <person name="Kim K.T."/>
            <person name="Kim M.S."/>
            <person name="Lee J.M."/>
            <person name="Cheong K."/>
            <person name="Shin H.S."/>
            <person name="Kim S.B."/>
            <person name="Han K."/>
            <person name="Lee J."/>
            <person name="Park M."/>
            <person name="Lee H.A."/>
            <person name="Lee H.Y."/>
            <person name="Lee Y."/>
            <person name="Oh S."/>
            <person name="Lee J.H."/>
            <person name="Choi E."/>
            <person name="Choi E."/>
            <person name="Lee S.E."/>
            <person name="Jeon J."/>
            <person name="Kim H."/>
            <person name="Choi G."/>
            <person name="Song H."/>
            <person name="Lee J."/>
            <person name="Lee S.C."/>
            <person name="Kwon J.K."/>
            <person name="Lee H.Y."/>
            <person name="Koo N."/>
            <person name="Hong Y."/>
            <person name="Kim R.W."/>
            <person name="Kang W.H."/>
            <person name="Huh J.H."/>
            <person name="Kang B.C."/>
            <person name="Yang T.J."/>
            <person name="Lee Y.H."/>
            <person name="Bennetzen J.L."/>
            <person name="Choi D."/>
        </authorList>
    </citation>
    <scope>NUCLEOTIDE SEQUENCE [LARGE SCALE GENOMIC DNA]</scope>
    <source>
        <strain evidence="2">cv. CM334</strain>
    </source>
</reference>
<dbReference type="SUPFAM" id="SSF53098">
    <property type="entry name" value="Ribonuclease H-like"/>
    <property type="match status" value="1"/>
</dbReference>
<proteinExistence type="predicted"/>
<dbReference type="InterPro" id="IPR012337">
    <property type="entry name" value="RNaseH-like_sf"/>
</dbReference>
<gene>
    <name evidence="1" type="ORF">T459_25742</name>
</gene>
<comment type="caution">
    <text evidence="1">The sequence shown here is derived from an EMBL/GenBank/DDBJ whole genome shotgun (WGS) entry which is preliminary data.</text>
</comment>